<evidence type="ECO:0000256" key="4">
    <source>
        <dbReference type="PIRSR" id="PIRSR001359-1"/>
    </source>
</evidence>
<feature type="active site" description="Proton donor" evidence="4">
    <location>
        <position position="85"/>
    </location>
</feature>
<feature type="binding site" evidence="6">
    <location>
        <position position="178"/>
    </location>
    <ligand>
        <name>Zn(2+)</name>
        <dbReference type="ChEBI" id="CHEBI:29105"/>
        <label>1</label>
        <note>catalytic</note>
    </ligand>
</feature>
<feature type="binding site" evidence="6">
    <location>
        <position position="207"/>
    </location>
    <ligand>
        <name>Zn(2+)</name>
        <dbReference type="ChEBI" id="CHEBI:29105"/>
        <label>1</label>
        <note>catalytic</note>
    </ligand>
</feature>
<organism evidence="7 8">
    <name type="scientific">Mycoplasmopsis maculosa</name>
    <dbReference type="NCBI Taxonomy" id="114885"/>
    <lineage>
        <taxon>Bacteria</taxon>
        <taxon>Bacillati</taxon>
        <taxon>Mycoplasmatota</taxon>
        <taxon>Mycoplasmoidales</taxon>
        <taxon>Metamycoplasmataceae</taxon>
        <taxon>Mycoplasmopsis</taxon>
    </lineage>
</organism>
<feature type="binding site" evidence="5">
    <location>
        <begin position="208"/>
        <end position="210"/>
    </location>
    <ligand>
        <name>dihydroxyacetone phosphate</name>
        <dbReference type="ChEBI" id="CHEBI:57642"/>
    </ligand>
</feature>
<proteinExistence type="predicted"/>
<dbReference type="EMBL" id="LR215037">
    <property type="protein sequence ID" value="VEU75715.1"/>
    <property type="molecule type" value="Genomic_DNA"/>
</dbReference>
<dbReference type="Proteomes" id="UP000290243">
    <property type="component" value="Chromosome"/>
</dbReference>
<evidence type="ECO:0000256" key="6">
    <source>
        <dbReference type="PIRSR" id="PIRSR001359-3"/>
    </source>
</evidence>
<evidence type="ECO:0000256" key="5">
    <source>
        <dbReference type="PIRSR" id="PIRSR001359-2"/>
    </source>
</evidence>
<dbReference type="SUPFAM" id="SSF51569">
    <property type="entry name" value="Aldolase"/>
    <property type="match status" value="1"/>
</dbReference>
<dbReference type="GO" id="GO:0008270">
    <property type="term" value="F:zinc ion binding"/>
    <property type="evidence" value="ECO:0007669"/>
    <property type="project" value="InterPro"/>
</dbReference>
<dbReference type="AlphaFoldDB" id="A0A449B567"/>
<keyword evidence="1 6" id="KW-0479">Metal-binding</keyword>
<dbReference type="InterPro" id="IPR000771">
    <property type="entry name" value="FBA_II"/>
</dbReference>
<dbReference type="InterPro" id="IPR013785">
    <property type="entry name" value="Aldolase_TIM"/>
</dbReference>
<accession>A0A449B567</accession>
<evidence type="ECO:0000256" key="2">
    <source>
        <dbReference type="ARBA" id="ARBA00022833"/>
    </source>
</evidence>
<evidence type="ECO:0000256" key="1">
    <source>
        <dbReference type="ARBA" id="ARBA00022723"/>
    </source>
</evidence>
<dbReference type="PROSITE" id="PS00602">
    <property type="entry name" value="ALDOLASE_CLASS_II_1"/>
    <property type="match status" value="1"/>
</dbReference>
<evidence type="ECO:0000313" key="7">
    <source>
        <dbReference type="EMBL" id="VEU75715.1"/>
    </source>
</evidence>
<dbReference type="PIRSF" id="PIRSF001359">
    <property type="entry name" value="F_bP_aldolase_II"/>
    <property type="match status" value="1"/>
</dbReference>
<dbReference type="KEGG" id="mmau:NCTC10168_00649"/>
<dbReference type="CDD" id="cd00947">
    <property type="entry name" value="TBP_aldolase_IIB"/>
    <property type="match status" value="1"/>
</dbReference>
<feature type="binding site" evidence="5">
    <location>
        <position position="179"/>
    </location>
    <ligand>
        <name>dihydroxyacetone phosphate</name>
        <dbReference type="ChEBI" id="CHEBI:57642"/>
    </ligand>
</feature>
<gene>
    <name evidence="7" type="primary">fba</name>
    <name evidence="7" type="ORF">NCTC10168_00649</name>
</gene>
<sequence length="291" mass="31929">MSILNAKVLVEHAVKNNYAVPHINVNNLEWVKATLLTAEEAKSPLIISASTSAIKYMGGYKTVCNLIKNMYDEYKMTIPLAIHLDHGNFEACLLAIESGFTSIMFDGSSLDFSENYSKTATLVKLAHDSNISIEAEVGSIGGVEDDIISCGELASLEEAIQLSNLGIDFLAAGIGNIHGPYPKNWTSLDFNRLKEIREKTNLGIVLHGGSGIPEDQIKKAISLGIAKINVNTELQQHFARAVEEFVLSGKSKEKKNYDPRIFLKPGYEAVCKLLKSIFILFGSLNKANDFF</sequence>
<feature type="binding site" evidence="6">
    <location>
        <position position="86"/>
    </location>
    <ligand>
        <name>Zn(2+)</name>
        <dbReference type="ChEBI" id="CHEBI:29105"/>
        <label>1</label>
        <note>catalytic</note>
    </ligand>
</feature>
<dbReference type="PANTHER" id="PTHR30304">
    <property type="entry name" value="D-TAGATOSE-1,6-BISPHOSPHATE ALDOLASE"/>
    <property type="match status" value="1"/>
</dbReference>
<dbReference type="OrthoDB" id="9803995at2"/>
<evidence type="ECO:0000313" key="8">
    <source>
        <dbReference type="Proteomes" id="UP000290243"/>
    </source>
</evidence>
<dbReference type="PANTHER" id="PTHR30304:SF0">
    <property type="entry name" value="D-TAGATOSE-1,6-BISPHOSPHATE ALDOLASE SUBUNIT GATY-RELATED"/>
    <property type="match status" value="1"/>
</dbReference>
<dbReference type="InterPro" id="IPR050246">
    <property type="entry name" value="Class_II_FBP_aldolase"/>
</dbReference>
<dbReference type="Gene3D" id="3.20.20.70">
    <property type="entry name" value="Aldolase class I"/>
    <property type="match status" value="1"/>
</dbReference>
<keyword evidence="2 6" id="KW-0862">Zinc</keyword>
<keyword evidence="8" id="KW-1185">Reference proteome</keyword>
<comment type="cofactor">
    <cofactor evidence="6">
        <name>Zn(2+)</name>
        <dbReference type="ChEBI" id="CHEBI:29105"/>
    </cofactor>
    <text evidence="6">Binds 2 Zn(2+) ions per subunit. One is catalytic and the other provides a structural contribution.</text>
</comment>
<reference evidence="7 8" key="1">
    <citation type="submission" date="2019-01" db="EMBL/GenBank/DDBJ databases">
        <authorList>
            <consortium name="Pathogen Informatics"/>
        </authorList>
    </citation>
    <scope>NUCLEOTIDE SEQUENCE [LARGE SCALE GENOMIC DNA]</scope>
    <source>
        <strain evidence="7 8">NCTC10168</strain>
    </source>
</reference>
<dbReference type="RefSeq" id="WP_129647049.1">
    <property type="nucleotide sequence ID" value="NZ_LR215037.1"/>
</dbReference>
<feature type="binding site" evidence="6">
    <location>
        <position position="106"/>
    </location>
    <ligand>
        <name>Zn(2+)</name>
        <dbReference type="ChEBI" id="CHEBI:29105"/>
        <label>2</label>
    </ligand>
</feature>
<feature type="binding site" evidence="6">
    <location>
        <position position="136"/>
    </location>
    <ligand>
        <name>Zn(2+)</name>
        <dbReference type="ChEBI" id="CHEBI:29105"/>
        <label>2</label>
    </ligand>
</feature>
<dbReference type="GO" id="GO:0006096">
    <property type="term" value="P:glycolytic process"/>
    <property type="evidence" value="ECO:0007669"/>
    <property type="project" value="InterPro"/>
</dbReference>
<dbReference type="InterPro" id="IPR011289">
    <property type="entry name" value="Fruc_bis_ald_class-2"/>
</dbReference>
<dbReference type="NCBIfam" id="TIGR00167">
    <property type="entry name" value="cbbA"/>
    <property type="match status" value="1"/>
</dbReference>
<dbReference type="EC" id="4.1.2.13" evidence="7"/>
<feature type="binding site" evidence="5">
    <location>
        <begin position="229"/>
        <end position="232"/>
    </location>
    <ligand>
        <name>dihydroxyacetone phosphate</name>
        <dbReference type="ChEBI" id="CHEBI:57642"/>
    </ligand>
</feature>
<dbReference type="GO" id="GO:0030388">
    <property type="term" value="P:fructose 1,6-bisphosphate metabolic process"/>
    <property type="evidence" value="ECO:0007669"/>
    <property type="project" value="InterPro"/>
</dbReference>
<keyword evidence="3 7" id="KW-0456">Lyase</keyword>
<dbReference type="Pfam" id="PF01116">
    <property type="entry name" value="F_bP_aldolase"/>
    <property type="match status" value="1"/>
</dbReference>
<dbReference type="NCBIfam" id="TIGR01859">
    <property type="entry name" value="fruc_bis_ald"/>
    <property type="match status" value="1"/>
</dbReference>
<dbReference type="GO" id="GO:0004332">
    <property type="term" value="F:fructose-bisphosphate aldolase activity"/>
    <property type="evidence" value="ECO:0007669"/>
    <property type="project" value="UniProtKB-EC"/>
</dbReference>
<name>A0A449B567_9BACT</name>
<protein>
    <submittedName>
        <fullName evidence="7">Fructose-bisphosphate aldolase</fullName>
        <ecNumber evidence="7">4.1.2.13</ecNumber>
    </submittedName>
</protein>
<dbReference type="PROSITE" id="PS00806">
    <property type="entry name" value="ALDOLASE_CLASS_II_2"/>
    <property type="match status" value="1"/>
</dbReference>
<evidence type="ECO:0000256" key="3">
    <source>
        <dbReference type="ARBA" id="ARBA00023239"/>
    </source>
</evidence>